<accession>A0ABS8VAP6</accession>
<comment type="caution">
    <text evidence="1">The sequence shown here is derived from an EMBL/GenBank/DDBJ whole genome shotgun (WGS) entry which is preliminary data.</text>
</comment>
<dbReference type="Proteomes" id="UP000823775">
    <property type="component" value="Unassembled WGS sequence"/>
</dbReference>
<organism evidence="1 2">
    <name type="scientific">Datura stramonium</name>
    <name type="common">Jimsonweed</name>
    <name type="synonym">Common thornapple</name>
    <dbReference type="NCBI Taxonomy" id="4076"/>
    <lineage>
        <taxon>Eukaryota</taxon>
        <taxon>Viridiplantae</taxon>
        <taxon>Streptophyta</taxon>
        <taxon>Embryophyta</taxon>
        <taxon>Tracheophyta</taxon>
        <taxon>Spermatophyta</taxon>
        <taxon>Magnoliopsida</taxon>
        <taxon>eudicotyledons</taxon>
        <taxon>Gunneridae</taxon>
        <taxon>Pentapetalae</taxon>
        <taxon>asterids</taxon>
        <taxon>lamiids</taxon>
        <taxon>Solanales</taxon>
        <taxon>Solanaceae</taxon>
        <taxon>Solanoideae</taxon>
        <taxon>Datureae</taxon>
        <taxon>Datura</taxon>
    </lineage>
</organism>
<proteinExistence type="predicted"/>
<evidence type="ECO:0000313" key="1">
    <source>
        <dbReference type="EMBL" id="MCD9643791.1"/>
    </source>
</evidence>
<keyword evidence="2" id="KW-1185">Reference proteome</keyword>
<feature type="non-terminal residue" evidence="1">
    <location>
        <position position="72"/>
    </location>
</feature>
<evidence type="ECO:0000313" key="2">
    <source>
        <dbReference type="Proteomes" id="UP000823775"/>
    </source>
</evidence>
<name>A0ABS8VAP6_DATST</name>
<evidence type="ECO:0008006" key="3">
    <source>
        <dbReference type="Google" id="ProtNLM"/>
    </source>
</evidence>
<reference evidence="1 2" key="1">
    <citation type="journal article" date="2021" name="BMC Genomics">
        <title>Datura genome reveals duplications of psychoactive alkaloid biosynthetic genes and high mutation rate following tissue culture.</title>
        <authorList>
            <person name="Rajewski A."/>
            <person name="Carter-House D."/>
            <person name="Stajich J."/>
            <person name="Litt A."/>
        </authorList>
    </citation>
    <scope>NUCLEOTIDE SEQUENCE [LARGE SCALE GENOMIC DNA]</scope>
    <source>
        <strain evidence="1">AR-01</strain>
    </source>
</reference>
<dbReference type="EMBL" id="JACEIK010003996">
    <property type="protein sequence ID" value="MCD9643791.1"/>
    <property type="molecule type" value="Genomic_DNA"/>
</dbReference>
<gene>
    <name evidence="1" type="ORF">HAX54_031490</name>
</gene>
<protein>
    <recommendedName>
        <fullName evidence="3">Secreted protein</fullName>
    </recommendedName>
</protein>
<sequence>MLGVQHMPSRWMSCASSIPSLRCCVASRLFAEIVPHRTCCITMILSRHVASSVGGQAPRASGRTGVVVRRAA</sequence>